<evidence type="ECO:0000313" key="4">
    <source>
        <dbReference type="Proteomes" id="UP001164081"/>
    </source>
</evidence>
<dbReference type="GO" id="GO:0016491">
    <property type="term" value="F:oxidoreductase activity"/>
    <property type="evidence" value="ECO:0007669"/>
    <property type="project" value="InterPro"/>
</dbReference>
<evidence type="ECO:0000259" key="2">
    <source>
        <dbReference type="PROSITE" id="PS51384"/>
    </source>
</evidence>
<name>A0AA46SA22_9GAMM</name>
<dbReference type="InterPro" id="IPR050415">
    <property type="entry name" value="MRET"/>
</dbReference>
<dbReference type="InterPro" id="IPR012675">
    <property type="entry name" value="Beta-grasp_dom_sf"/>
</dbReference>
<dbReference type="InterPro" id="IPR036010">
    <property type="entry name" value="2Fe-2S_ferredoxin-like_sf"/>
</dbReference>
<dbReference type="PROSITE" id="PS51085">
    <property type="entry name" value="2FE2S_FER_2"/>
    <property type="match status" value="1"/>
</dbReference>
<dbReference type="SUPFAM" id="SSF52343">
    <property type="entry name" value="Ferredoxin reductase-like, C-terminal NADP-linked domain"/>
    <property type="match status" value="1"/>
</dbReference>
<dbReference type="InterPro" id="IPR047683">
    <property type="entry name" value="BenC-like_FAD_NAD-bd"/>
</dbReference>
<dbReference type="EMBL" id="CP089044">
    <property type="protein sequence ID" value="UYF76933.1"/>
    <property type="molecule type" value="Genomic_DNA"/>
</dbReference>
<dbReference type="GO" id="GO:0051537">
    <property type="term" value="F:2 iron, 2 sulfur cluster binding"/>
    <property type="evidence" value="ECO:0007669"/>
    <property type="project" value="InterPro"/>
</dbReference>
<organism evidence="3 4">
    <name type="scientific">Acinetobacter ursingii</name>
    <dbReference type="NCBI Taxonomy" id="108980"/>
    <lineage>
        <taxon>Bacteria</taxon>
        <taxon>Pseudomonadati</taxon>
        <taxon>Pseudomonadota</taxon>
        <taxon>Gammaproteobacteria</taxon>
        <taxon>Moraxellales</taxon>
        <taxon>Moraxellaceae</taxon>
        <taxon>Acinetobacter</taxon>
    </lineage>
</organism>
<gene>
    <name evidence="3" type="primary">antC</name>
    <name evidence="3" type="ORF">LSO58_06240</name>
</gene>
<dbReference type="Gene3D" id="3.40.50.80">
    <property type="entry name" value="Nucleotide-binding domain of ferredoxin-NADP reductase (FNR) module"/>
    <property type="match status" value="1"/>
</dbReference>
<dbReference type="Gene3D" id="3.10.20.30">
    <property type="match status" value="1"/>
</dbReference>
<dbReference type="PROSITE" id="PS51384">
    <property type="entry name" value="FAD_FR"/>
    <property type="match status" value="1"/>
</dbReference>
<dbReference type="PANTHER" id="PTHR47354:SF5">
    <property type="entry name" value="PROTEIN RFBI"/>
    <property type="match status" value="1"/>
</dbReference>
<dbReference type="Pfam" id="PF00970">
    <property type="entry name" value="FAD_binding_6"/>
    <property type="match status" value="1"/>
</dbReference>
<dbReference type="InterPro" id="IPR001041">
    <property type="entry name" value="2Fe-2S_ferredoxin-type"/>
</dbReference>
<dbReference type="Pfam" id="PF00111">
    <property type="entry name" value="Fer2"/>
    <property type="match status" value="1"/>
</dbReference>
<dbReference type="InterPro" id="IPR017938">
    <property type="entry name" value="Riboflavin_synthase-like_b-brl"/>
</dbReference>
<dbReference type="InterPro" id="IPR001433">
    <property type="entry name" value="OxRdtase_FAD/NAD-bd"/>
</dbReference>
<reference evidence="3" key="1">
    <citation type="journal article" date="2022" name="J Glob Antimicrob Resist">
        <title>Comparative analysis of IMP-4- and OXA-58-containing plasmids of three carbapenemase-producing Acinetobacter ursingii strains in the Netherlands.</title>
        <authorList>
            <person name="Hendrickx A.P.A."/>
            <person name="Schade R.P."/>
            <person name="Landman F."/>
            <person name="Bosch T."/>
            <person name="Schouls L.M."/>
            <person name="van Dijk K."/>
        </authorList>
    </citation>
    <scope>NUCLEOTIDE SEQUENCE</scope>
    <source>
        <strain evidence="3">RIVM_C010761</strain>
    </source>
</reference>
<accession>A0AA46SA22</accession>
<dbReference type="SUPFAM" id="SSF63380">
    <property type="entry name" value="Riboflavin synthase domain-like"/>
    <property type="match status" value="1"/>
</dbReference>
<dbReference type="InterPro" id="IPR017927">
    <property type="entry name" value="FAD-bd_FR_type"/>
</dbReference>
<dbReference type="InterPro" id="IPR006058">
    <property type="entry name" value="2Fe2S_fd_BS"/>
</dbReference>
<dbReference type="AlphaFoldDB" id="A0AA46SA22"/>
<dbReference type="Pfam" id="PF00175">
    <property type="entry name" value="NAD_binding_1"/>
    <property type="match status" value="1"/>
</dbReference>
<dbReference type="InterPro" id="IPR039261">
    <property type="entry name" value="FNR_nucleotide-bd"/>
</dbReference>
<feature type="domain" description="2Fe-2S ferredoxin-type" evidence="1">
    <location>
        <begin position="5"/>
        <end position="98"/>
    </location>
</feature>
<dbReference type="CDD" id="cd00207">
    <property type="entry name" value="fer2"/>
    <property type="match status" value="1"/>
</dbReference>
<dbReference type="CDD" id="cd06209">
    <property type="entry name" value="BenDO_FAD_NAD"/>
    <property type="match status" value="1"/>
</dbReference>
<dbReference type="RefSeq" id="WP_171497650.1">
    <property type="nucleotide sequence ID" value="NZ_BKVR01000181.1"/>
</dbReference>
<evidence type="ECO:0000259" key="1">
    <source>
        <dbReference type="PROSITE" id="PS51085"/>
    </source>
</evidence>
<sequence length="345" mass="38928">MNMNHSVALNFADGKTFFIAVQEDELLLDAAIRQGINLPLDCREGVCGTCQGKCETGIYEQEYVDEDALSERDLAERKMLACQTRVKSNAAFYFDHHSSICNAGETLKIATVVAGVELVSESTAILHLDASNHAKQLDFLPGQYARLQIPDTDDWRSYSFANRPNSSNQLQFLIRLLPNGVMSNYLRERCQVGQILMMEAPLGSFYLREVERPLVFIAGGTGLSAFLGMLDNIAEQPNQPPVHLYYGVNSEADLCEQKRLNAYAERIKDFSYHPVISKASEQWQGKSGYIHEHLDKNQLQQQTFDLYLCGPPLMIEAVKTWLNEQTIQNCHIYSEKFLQSNTAKN</sequence>
<evidence type="ECO:0000313" key="3">
    <source>
        <dbReference type="EMBL" id="UYF76933.1"/>
    </source>
</evidence>
<feature type="domain" description="FAD-binding FR-type" evidence="2">
    <location>
        <begin position="105"/>
        <end position="208"/>
    </location>
</feature>
<dbReference type="Gene3D" id="2.40.30.10">
    <property type="entry name" value="Translation factors"/>
    <property type="match status" value="1"/>
</dbReference>
<dbReference type="PANTHER" id="PTHR47354">
    <property type="entry name" value="NADH OXIDOREDUCTASE HCR"/>
    <property type="match status" value="1"/>
</dbReference>
<proteinExistence type="predicted"/>
<dbReference type="Proteomes" id="UP001164081">
    <property type="component" value="Chromosome"/>
</dbReference>
<dbReference type="NCBIfam" id="NF008822">
    <property type="entry name" value="PRK11872.1"/>
    <property type="match status" value="1"/>
</dbReference>
<dbReference type="PROSITE" id="PS00197">
    <property type="entry name" value="2FE2S_FER_1"/>
    <property type="match status" value="1"/>
</dbReference>
<dbReference type="PRINTS" id="PR00410">
    <property type="entry name" value="PHEHYDRXLASE"/>
</dbReference>
<dbReference type="SUPFAM" id="SSF54292">
    <property type="entry name" value="2Fe-2S ferredoxin-like"/>
    <property type="match status" value="1"/>
</dbReference>
<protein>
    <submittedName>
        <fullName evidence="3">Anthranilate 1,2-dioxygenase electron transfer component AntC</fullName>
    </submittedName>
</protein>
<dbReference type="InterPro" id="IPR008333">
    <property type="entry name" value="Cbr1-like_FAD-bd_dom"/>
</dbReference>